<accession>A0ACC0ABT3</accession>
<dbReference type="Proteomes" id="UP001060085">
    <property type="component" value="Linkage Group LG06"/>
</dbReference>
<evidence type="ECO:0000313" key="1">
    <source>
        <dbReference type="EMBL" id="KAI5658393.1"/>
    </source>
</evidence>
<reference evidence="2" key="1">
    <citation type="journal article" date="2023" name="Nat. Plants">
        <title>Single-cell RNA sequencing provides a high-resolution roadmap for understanding the multicellular compartmentation of specialized metabolism.</title>
        <authorList>
            <person name="Sun S."/>
            <person name="Shen X."/>
            <person name="Li Y."/>
            <person name="Li Y."/>
            <person name="Wang S."/>
            <person name="Li R."/>
            <person name="Zhang H."/>
            <person name="Shen G."/>
            <person name="Guo B."/>
            <person name="Wei J."/>
            <person name="Xu J."/>
            <person name="St-Pierre B."/>
            <person name="Chen S."/>
            <person name="Sun C."/>
        </authorList>
    </citation>
    <scope>NUCLEOTIDE SEQUENCE [LARGE SCALE GENOMIC DNA]</scope>
</reference>
<gene>
    <name evidence="1" type="ORF">M9H77_27186</name>
</gene>
<comment type="caution">
    <text evidence="1">The sequence shown here is derived from an EMBL/GenBank/DDBJ whole genome shotgun (WGS) entry which is preliminary data.</text>
</comment>
<sequence length="246" mass="27763">MCNGTFAVSKYFNKCSTYAVNEVIKSLNDEQWEAVLRVGFGSMLELRACSLPYDIFSWATDPYNIKRGYVHRIFRLSIAGMDIETLLARRGRGRGGGGGGGEGGEGGDMHIDVVGCPFSVILKNSDSDKLEERRRSGQHIRMHIVIGNNDSHLLVRKYLYTRTEELQELLMVEGCNYKKIRKLRELGLFSGVNVDMADAFGPRKDTAELEAFRSRLDSFGADNKMMEELCQFISFINERYKEGGDN</sequence>
<keyword evidence="2" id="KW-1185">Reference proteome</keyword>
<proteinExistence type="predicted"/>
<protein>
    <submittedName>
        <fullName evidence="1">Uncharacterized protein</fullName>
    </submittedName>
</protein>
<name>A0ACC0ABT3_CATRO</name>
<organism evidence="1 2">
    <name type="scientific">Catharanthus roseus</name>
    <name type="common">Madagascar periwinkle</name>
    <name type="synonym">Vinca rosea</name>
    <dbReference type="NCBI Taxonomy" id="4058"/>
    <lineage>
        <taxon>Eukaryota</taxon>
        <taxon>Viridiplantae</taxon>
        <taxon>Streptophyta</taxon>
        <taxon>Embryophyta</taxon>
        <taxon>Tracheophyta</taxon>
        <taxon>Spermatophyta</taxon>
        <taxon>Magnoliopsida</taxon>
        <taxon>eudicotyledons</taxon>
        <taxon>Gunneridae</taxon>
        <taxon>Pentapetalae</taxon>
        <taxon>asterids</taxon>
        <taxon>lamiids</taxon>
        <taxon>Gentianales</taxon>
        <taxon>Apocynaceae</taxon>
        <taxon>Rauvolfioideae</taxon>
        <taxon>Vinceae</taxon>
        <taxon>Catharanthinae</taxon>
        <taxon>Catharanthus</taxon>
    </lineage>
</organism>
<dbReference type="EMBL" id="CM044706">
    <property type="protein sequence ID" value="KAI5658393.1"/>
    <property type="molecule type" value="Genomic_DNA"/>
</dbReference>
<evidence type="ECO:0000313" key="2">
    <source>
        <dbReference type="Proteomes" id="UP001060085"/>
    </source>
</evidence>